<dbReference type="InterPro" id="IPR008991">
    <property type="entry name" value="Translation_prot_SH3-like_sf"/>
</dbReference>
<dbReference type="GO" id="GO:0043022">
    <property type="term" value="F:ribosome binding"/>
    <property type="evidence" value="ECO:0007669"/>
    <property type="project" value="InterPro"/>
</dbReference>
<dbReference type="Pfam" id="PF01746">
    <property type="entry name" value="tRNA_m1G_MT"/>
    <property type="match status" value="1"/>
</dbReference>
<dbReference type="GO" id="GO:0006412">
    <property type="term" value="P:translation"/>
    <property type="evidence" value="ECO:0007669"/>
    <property type="project" value="InterPro"/>
</dbReference>
<dbReference type="HAMAP" id="MF_00402">
    <property type="entry name" value="Ribosomal_bL19"/>
    <property type="match status" value="1"/>
</dbReference>
<dbReference type="EMBL" id="KQ999293">
    <property type="protein sequence ID" value="KZV42167.1"/>
    <property type="molecule type" value="Genomic_DNA"/>
</dbReference>
<dbReference type="NCBIfam" id="TIGR00088">
    <property type="entry name" value="trmD"/>
    <property type="match status" value="1"/>
</dbReference>
<dbReference type="InterPro" id="IPR002649">
    <property type="entry name" value="tRNA_m1G_MeTrfase_TrmD"/>
</dbReference>
<dbReference type="SUPFAM" id="SSF75217">
    <property type="entry name" value="alpha/beta knot"/>
    <property type="match status" value="1"/>
</dbReference>
<evidence type="ECO:0000256" key="7">
    <source>
        <dbReference type="ARBA" id="ARBA00014679"/>
    </source>
</evidence>
<dbReference type="GO" id="GO:0002939">
    <property type="term" value="P:tRNA N1-guanine methylation"/>
    <property type="evidence" value="ECO:0007669"/>
    <property type="project" value="TreeGrafter"/>
</dbReference>
<accession>A0A2Z7C629</accession>
<evidence type="ECO:0000256" key="3">
    <source>
        <dbReference type="ARBA" id="ARBA00005781"/>
    </source>
</evidence>
<feature type="domain" description="PRC-barrel" evidence="20">
    <location>
        <begin position="83"/>
        <end position="150"/>
    </location>
</feature>
<dbReference type="InterPro" id="IPR038657">
    <property type="entry name" value="Ribosomal_bL19_sf"/>
</dbReference>
<dbReference type="FunFam" id="1.10.1270.20:FF:000001">
    <property type="entry name" value="tRNA (guanine-N(1)-)-methyltransferase"/>
    <property type="match status" value="1"/>
</dbReference>
<dbReference type="PANTHER" id="PTHR46417">
    <property type="entry name" value="TRNA (GUANINE-N(1)-)-METHYLTRANSFERASE"/>
    <property type="match status" value="1"/>
</dbReference>
<dbReference type="NCBIfam" id="TIGR01024">
    <property type="entry name" value="rplS_bact"/>
    <property type="match status" value="1"/>
</dbReference>
<dbReference type="InterPro" id="IPR029028">
    <property type="entry name" value="Alpha/beta_knot_MTases"/>
</dbReference>
<comment type="subcellular location">
    <subcellularLocation>
        <location evidence="2">Cytoplasm</location>
    </subcellularLocation>
</comment>
<protein>
    <recommendedName>
        <fullName evidence="7">tRNA (guanine-N(1)-)-methyltransferase</fullName>
        <ecNumber evidence="6">2.1.1.228</ecNumber>
    </recommendedName>
    <alternativeName>
        <fullName evidence="15">M1G-methyltransferase</fullName>
    </alternativeName>
    <alternativeName>
        <fullName evidence="16">tRNA [GM37] methyltransferase</fullName>
    </alternativeName>
</protein>
<dbReference type="CDD" id="cd18080">
    <property type="entry name" value="TrmD-like"/>
    <property type="match status" value="1"/>
</dbReference>
<dbReference type="GO" id="GO:0006364">
    <property type="term" value="P:rRNA processing"/>
    <property type="evidence" value="ECO:0007669"/>
    <property type="project" value="InterPro"/>
</dbReference>
<comment type="function">
    <text evidence="1">Specifically methylates guanosine-37 in various tRNAs.</text>
</comment>
<dbReference type="Gene3D" id="2.40.30.60">
    <property type="entry name" value="RimM"/>
    <property type="match status" value="1"/>
</dbReference>
<dbReference type="InterPro" id="IPR027275">
    <property type="entry name" value="PRC-brl_dom"/>
</dbReference>
<comment type="subunit">
    <text evidence="5">Homodimer.</text>
</comment>
<gene>
    <name evidence="21" type="ORF">F511_02369</name>
</gene>
<keyword evidence="9" id="KW-0489">Methyltransferase</keyword>
<evidence type="ECO:0000256" key="1">
    <source>
        <dbReference type="ARBA" id="ARBA00002634"/>
    </source>
</evidence>
<evidence type="ECO:0000259" key="20">
    <source>
        <dbReference type="Pfam" id="PF05239"/>
    </source>
</evidence>
<dbReference type="FunFam" id="2.30.30.790:FF:000001">
    <property type="entry name" value="50S ribosomal protein L19"/>
    <property type="match status" value="1"/>
</dbReference>
<dbReference type="GO" id="GO:1990904">
    <property type="term" value="C:ribonucleoprotein complex"/>
    <property type="evidence" value="ECO:0007669"/>
    <property type="project" value="UniProtKB-KW"/>
</dbReference>
<evidence type="ECO:0000259" key="18">
    <source>
        <dbReference type="Pfam" id="PF01746"/>
    </source>
</evidence>
<dbReference type="Gene3D" id="2.30.30.240">
    <property type="entry name" value="PRC-barrel domain"/>
    <property type="match status" value="1"/>
</dbReference>
<dbReference type="HAMAP" id="MF_00605">
    <property type="entry name" value="TrmD"/>
    <property type="match status" value="1"/>
</dbReference>
<evidence type="ECO:0000256" key="13">
    <source>
        <dbReference type="ARBA" id="ARBA00022980"/>
    </source>
</evidence>
<evidence type="ECO:0000256" key="5">
    <source>
        <dbReference type="ARBA" id="ARBA00011738"/>
    </source>
</evidence>
<keyword evidence="22" id="KW-1185">Reference proteome</keyword>
<comment type="similarity">
    <text evidence="3">Belongs to the bacterial ribosomal protein bL19 family.</text>
</comment>
<organism evidence="21 22">
    <name type="scientific">Dorcoceras hygrometricum</name>
    <dbReference type="NCBI Taxonomy" id="472368"/>
    <lineage>
        <taxon>Eukaryota</taxon>
        <taxon>Viridiplantae</taxon>
        <taxon>Streptophyta</taxon>
        <taxon>Embryophyta</taxon>
        <taxon>Tracheophyta</taxon>
        <taxon>Spermatophyta</taxon>
        <taxon>Magnoliopsida</taxon>
        <taxon>eudicotyledons</taxon>
        <taxon>Gunneridae</taxon>
        <taxon>Pentapetalae</taxon>
        <taxon>asterids</taxon>
        <taxon>lamiids</taxon>
        <taxon>Lamiales</taxon>
        <taxon>Gesneriaceae</taxon>
        <taxon>Didymocarpoideae</taxon>
        <taxon>Trichosporeae</taxon>
        <taxon>Loxocarpinae</taxon>
        <taxon>Dorcoceras</taxon>
    </lineage>
</organism>
<feature type="domain" description="RimM N-terminal" evidence="19">
    <location>
        <begin position="1"/>
        <end position="74"/>
    </location>
</feature>
<evidence type="ECO:0000256" key="12">
    <source>
        <dbReference type="ARBA" id="ARBA00022694"/>
    </source>
</evidence>
<evidence type="ECO:0000256" key="16">
    <source>
        <dbReference type="ARBA" id="ARBA00033392"/>
    </source>
</evidence>
<dbReference type="Pfam" id="PF05239">
    <property type="entry name" value="PRC"/>
    <property type="match status" value="1"/>
</dbReference>
<comment type="similarity">
    <text evidence="4">Belongs to the RNA methyltransferase TrmD family.</text>
</comment>
<evidence type="ECO:0000256" key="14">
    <source>
        <dbReference type="ARBA" id="ARBA00023274"/>
    </source>
</evidence>
<dbReference type="EC" id="2.1.1.228" evidence="6"/>
<evidence type="ECO:0000256" key="6">
    <source>
        <dbReference type="ARBA" id="ARBA00012807"/>
    </source>
</evidence>
<keyword evidence="14" id="KW-0687">Ribonucleoprotein</keyword>
<sequence length="510" mass="55315">YGVQGWLKIESWTEPRTKIFDYHPWQLATAPGVVKEIAGAKGRPQGKGLVACLPGVDDRDTAAAFVGSDIHVARGQLPPPGKDEYYWVDLEGLEVVTTEGAALGRVSHLFATGANDVVVVRDGERERLIPFVQGSYVRSVDLSGGRMVCAAVGVVGRAQQRELLQVETWNPRDYATDNYRTVDGRTCGGGPGMVMLIEPLRAALKAMREAAPEPAHVIYLSPQGARLTQGRVEALAKLPRIALLCGRYEGVDERLLAHEVDEELSIGDYVLSGGELGAAVVIDAVGRLQDGALNDAQSAEQDSFSSGLLDCPHYAKPVRDAYGEVPAVLLSGDHAAIRRWRLKQALGRTWLRRPELLAQRVLDAESQLPRQGLPQTTEVAMNKIIQQFEAEQITRPLPEFGAGDTVVVNVKVKEGNRERVQAFEGIVIAKRNRGLHSAFTVRKISHGTGVERVFQAHSPAIDSVEVKRKGKVRGAKLYYLRGLEGKAARIKEDIAAAAAIKAANKAASAK</sequence>
<dbReference type="Gene3D" id="2.30.30.790">
    <property type="match status" value="1"/>
</dbReference>
<dbReference type="SUPFAM" id="SSF50104">
    <property type="entry name" value="Translation proteins SH3-like domain"/>
    <property type="match status" value="1"/>
</dbReference>
<evidence type="ECO:0000256" key="8">
    <source>
        <dbReference type="ARBA" id="ARBA00022490"/>
    </source>
</evidence>
<evidence type="ECO:0000256" key="2">
    <source>
        <dbReference type="ARBA" id="ARBA00004496"/>
    </source>
</evidence>
<dbReference type="NCBIfam" id="NF000648">
    <property type="entry name" value="PRK00026.1"/>
    <property type="match status" value="1"/>
</dbReference>
<dbReference type="InterPro" id="IPR001857">
    <property type="entry name" value="Ribosomal_bL19"/>
</dbReference>
<dbReference type="InterPro" id="IPR016009">
    <property type="entry name" value="tRNA_MeTrfase_TRMD/TRM10"/>
</dbReference>
<dbReference type="Gene3D" id="1.10.1270.20">
    <property type="entry name" value="tRNA(m1g37)methyltransferase, domain 2"/>
    <property type="match status" value="1"/>
</dbReference>
<keyword evidence="12" id="KW-0819">tRNA processing</keyword>
<dbReference type="InterPro" id="IPR029026">
    <property type="entry name" value="tRNA_m1G_MTases_N"/>
</dbReference>
<evidence type="ECO:0000313" key="21">
    <source>
        <dbReference type="EMBL" id="KZV42167.1"/>
    </source>
</evidence>
<dbReference type="Proteomes" id="UP000250235">
    <property type="component" value="Unassembled WGS sequence"/>
</dbReference>
<dbReference type="GO" id="GO:0003735">
    <property type="term" value="F:structural constituent of ribosome"/>
    <property type="evidence" value="ECO:0007669"/>
    <property type="project" value="InterPro"/>
</dbReference>
<dbReference type="InterPro" id="IPR036976">
    <property type="entry name" value="RimM_N_sf"/>
</dbReference>
<dbReference type="InterPro" id="IPR002676">
    <property type="entry name" value="RimM_N"/>
</dbReference>
<feature type="domain" description="tRNA methyltransferase TRMD/TRM10-type" evidence="18">
    <location>
        <begin position="151"/>
        <end position="358"/>
    </location>
</feature>
<keyword evidence="8" id="KW-0963">Cytoplasm</keyword>
<dbReference type="AlphaFoldDB" id="A0A2Z7C629"/>
<dbReference type="InterPro" id="IPR011033">
    <property type="entry name" value="PRC_barrel-like_sf"/>
</dbReference>
<evidence type="ECO:0000256" key="4">
    <source>
        <dbReference type="ARBA" id="ARBA00007630"/>
    </source>
</evidence>
<feature type="non-terminal residue" evidence="21">
    <location>
        <position position="1"/>
    </location>
</feature>
<dbReference type="GO" id="GO:0052906">
    <property type="term" value="F:tRNA (guanine(37)-N1)-methyltransferase activity"/>
    <property type="evidence" value="ECO:0007669"/>
    <property type="project" value="UniProtKB-EC"/>
</dbReference>
<dbReference type="PANTHER" id="PTHR46417:SF1">
    <property type="entry name" value="TRNA (GUANINE-N(1)-)-METHYLTRANSFERASE"/>
    <property type="match status" value="1"/>
</dbReference>
<dbReference type="GO" id="GO:0005829">
    <property type="term" value="C:cytosol"/>
    <property type="evidence" value="ECO:0007669"/>
    <property type="project" value="TreeGrafter"/>
</dbReference>
<dbReference type="NCBIfam" id="TIGR02273">
    <property type="entry name" value="16S_RimM"/>
    <property type="match status" value="1"/>
</dbReference>
<dbReference type="Pfam" id="PF01782">
    <property type="entry name" value="RimM"/>
    <property type="match status" value="1"/>
</dbReference>
<dbReference type="HAMAP" id="MF_00014">
    <property type="entry name" value="Ribosome_mat_RimM"/>
    <property type="match status" value="1"/>
</dbReference>
<evidence type="ECO:0000256" key="9">
    <source>
        <dbReference type="ARBA" id="ARBA00022603"/>
    </source>
</evidence>
<evidence type="ECO:0000313" key="22">
    <source>
        <dbReference type="Proteomes" id="UP000250235"/>
    </source>
</evidence>
<dbReference type="OrthoDB" id="432645at2759"/>
<dbReference type="Gene3D" id="3.40.1280.10">
    <property type="match status" value="1"/>
</dbReference>
<dbReference type="Pfam" id="PF01245">
    <property type="entry name" value="Ribosomal_L19"/>
    <property type="match status" value="1"/>
</dbReference>
<name>A0A2Z7C629_9LAMI</name>
<comment type="catalytic activity">
    <reaction evidence="17">
        <text>guanosine(37) in tRNA + S-adenosyl-L-methionine = N(1)-methylguanosine(37) in tRNA + S-adenosyl-L-homocysteine + H(+)</text>
        <dbReference type="Rhea" id="RHEA:36899"/>
        <dbReference type="Rhea" id="RHEA-COMP:10145"/>
        <dbReference type="Rhea" id="RHEA-COMP:10147"/>
        <dbReference type="ChEBI" id="CHEBI:15378"/>
        <dbReference type="ChEBI" id="CHEBI:57856"/>
        <dbReference type="ChEBI" id="CHEBI:59789"/>
        <dbReference type="ChEBI" id="CHEBI:73542"/>
        <dbReference type="ChEBI" id="CHEBI:74269"/>
        <dbReference type="EC" id="2.1.1.228"/>
    </reaction>
</comment>
<proteinExistence type="inferred from homology"/>
<keyword evidence="13" id="KW-0689">Ribosomal protein</keyword>
<dbReference type="SUPFAM" id="SSF50346">
    <property type="entry name" value="PRC-barrel domain"/>
    <property type="match status" value="1"/>
</dbReference>
<evidence type="ECO:0000256" key="11">
    <source>
        <dbReference type="ARBA" id="ARBA00022691"/>
    </source>
</evidence>
<reference evidence="21 22" key="1">
    <citation type="journal article" date="2015" name="Proc. Natl. Acad. Sci. U.S.A.">
        <title>The resurrection genome of Boea hygrometrica: A blueprint for survival of dehydration.</title>
        <authorList>
            <person name="Xiao L."/>
            <person name="Yang G."/>
            <person name="Zhang L."/>
            <person name="Yang X."/>
            <person name="Zhao S."/>
            <person name="Ji Z."/>
            <person name="Zhou Q."/>
            <person name="Hu M."/>
            <person name="Wang Y."/>
            <person name="Chen M."/>
            <person name="Xu Y."/>
            <person name="Jin H."/>
            <person name="Xiao X."/>
            <person name="Hu G."/>
            <person name="Bao F."/>
            <person name="Hu Y."/>
            <person name="Wan P."/>
            <person name="Li L."/>
            <person name="Deng X."/>
            <person name="Kuang T."/>
            <person name="Xiang C."/>
            <person name="Zhu J.K."/>
            <person name="Oliver M.J."/>
            <person name="He Y."/>
        </authorList>
    </citation>
    <scope>NUCLEOTIDE SEQUENCE [LARGE SCALE GENOMIC DNA]</scope>
    <source>
        <strain evidence="22">cv. XS01</strain>
    </source>
</reference>
<evidence type="ECO:0000256" key="17">
    <source>
        <dbReference type="ARBA" id="ARBA00047783"/>
    </source>
</evidence>
<evidence type="ECO:0000256" key="15">
    <source>
        <dbReference type="ARBA" id="ARBA00029736"/>
    </source>
</evidence>
<dbReference type="GO" id="GO:0005840">
    <property type="term" value="C:ribosome"/>
    <property type="evidence" value="ECO:0007669"/>
    <property type="project" value="UniProtKB-KW"/>
</dbReference>
<keyword evidence="10" id="KW-0808">Transferase</keyword>
<keyword evidence="11" id="KW-0949">S-adenosyl-L-methionine</keyword>
<dbReference type="InterPro" id="IPR023148">
    <property type="entry name" value="tRNA_m1G_MeTrfase_C_sf"/>
</dbReference>
<dbReference type="InterPro" id="IPR011961">
    <property type="entry name" value="RimM"/>
</dbReference>
<dbReference type="InterPro" id="IPR009000">
    <property type="entry name" value="Transl_B-barrel_sf"/>
</dbReference>
<dbReference type="SUPFAM" id="SSF50447">
    <property type="entry name" value="Translation proteins"/>
    <property type="match status" value="1"/>
</dbReference>
<evidence type="ECO:0000256" key="10">
    <source>
        <dbReference type="ARBA" id="ARBA00022679"/>
    </source>
</evidence>
<dbReference type="PRINTS" id="PR00061">
    <property type="entry name" value="RIBOSOMALL19"/>
</dbReference>
<evidence type="ECO:0000259" key="19">
    <source>
        <dbReference type="Pfam" id="PF01782"/>
    </source>
</evidence>